<evidence type="ECO:0000313" key="3">
    <source>
        <dbReference type="EMBL" id="TWT67070.1"/>
    </source>
</evidence>
<reference evidence="3 4" key="1">
    <citation type="submission" date="2019-02" db="EMBL/GenBank/DDBJ databases">
        <title>Deep-cultivation of Planctomycetes and their phenomic and genomic characterization uncovers novel biology.</title>
        <authorList>
            <person name="Wiegand S."/>
            <person name="Jogler M."/>
            <person name="Boedeker C."/>
            <person name="Pinto D."/>
            <person name="Vollmers J."/>
            <person name="Rivas-Marin E."/>
            <person name="Kohn T."/>
            <person name="Peeters S.H."/>
            <person name="Heuer A."/>
            <person name="Rast P."/>
            <person name="Oberbeckmann S."/>
            <person name="Bunk B."/>
            <person name="Jeske O."/>
            <person name="Meyerdierks A."/>
            <person name="Storesund J.E."/>
            <person name="Kallscheuer N."/>
            <person name="Luecker S."/>
            <person name="Lage O.M."/>
            <person name="Pohl T."/>
            <person name="Merkel B.J."/>
            <person name="Hornburger P."/>
            <person name="Mueller R.-W."/>
            <person name="Bruemmer F."/>
            <person name="Labrenz M."/>
            <person name="Spormann A.M."/>
            <person name="Op Den Camp H."/>
            <person name="Overmann J."/>
            <person name="Amann R."/>
            <person name="Jetten M.S.M."/>
            <person name="Mascher T."/>
            <person name="Medema M.H."/>
            <person name="Devos D.P."/>
            <person name="Kaster A.-K."/>
            <person name="Ovreas L."/>
            <person name="Rohde M."/>
            <person name="Galperin M.Y."/>
            <person name="Jogler C."/>
        </authorList>
    </citation>
    <scope>NUCLEOTIDE SEQUENCE [LARGE SCALE GENOMIC DNA]</scope>
    <source>
        <strain evidence="3 4">CA85</strain>
    </source>
</reference>
<name>A0A5C5XVY8_9BACT</name>
<feature type="transmembrane region" description="Helical" evidence="1">
    <location>
        <begin position="212"/>
        <end position="235"/>
    </location>
</feature>
<feature type="transmembrane region" description="Helical" evidence="1">
    <location>
        <begin position="94"/>
        <end position="113"/>
    </location>
</feature>
<feature type="transmembrane region" description="Helical" evidence="1">
    <location>
        <begin position="180"/>
        <end position="200"/>
    </location>
</feature>
<dbReference type="OrthoDB" id="259867at2"/>
<feature type="transmembrane region" description="Helical" evidence="1">
    <location>
        <begin position="119"/>
        <end position="140"/>
    </location>
</feature>
<keyword evidence="1" id="KW-0812">Transmembrane</keyword>
<comment type="caution">
    <text evidence="3">The sequence shown here is derived from an EMBL/GenBank/DDBJ whole genome shotgun (WGS) entry which is preliminary data.</text>
</comment>
<dbReference type="InterPro" id="IPR037185">
    <property type="entry name" value="EmrE-like"/>
</dbReference>
<feature type="transmembrane region" description="Helical" evidence="1">
    <location>
        <begin position="241"/>
        <end position="262"/>
    </location>
</feature>
<proteinExistence type="predicted"/>
<organism evidence="3 4">
    <name type="scientific">Allorhodopirellula solitaria</name>
    <dbReference type="NCBI Taxonomy" id="2527987"/>
    <lineage>
        <taxon>Bacteria</taxon>
        <taxon>Pseudomonadati</taxon>
        <taxon>Planctomycetota</taxon>
        <taxon>Planctomycetia</taxon>
        <taxon>Pirellulales</taxon>
        <taxon>Pirellulaceae</taxon>
        <taxon>Allorhodopirellula</taxon>
    </lineage>
</organism>
<dbReference type="AlphaFoldDB" id="A0A5C5XVY8"/>
<keyword evidence="1" id="KW-0472">Membrane</keyword>
<feature type="transmembrane region" description="Helical" evidence="1">
    <location>
        <begin position="66"/>
        <end position="87"/>
    </location>
</feature>
<sequence length="296" mass="31498">MFPGMTHLLLPLLASLLFVGGMIFAKRASLAGIGPLTFLFVSNLCACGAFSFLWMLGGELPSADMWWQPVVIAGLYLIGLTFTFLAIQMGDVSVATPVFGIKVILVALLLTAVEVNPPGVSIWLAALLATLGIALIQWTGEGERHHLVLTIVFAVLSATSFATFDISVQRCAPVWGAGRLLPAIYWTVGVASLVLVPWVQWSDLRRVEIQKLVFPGAMLVALQAVCIVLAVGMFGDAARVNVVYALRGLWGVGLAWLAARIWGGREANLSRSTLLTRFLGAAVLTAAVVVVIVAGD</sequence>
<keyword evidence="4" id="KW-1185">Reference proteome</keyword>
<dbReference type="EMBL" id="SJPK01000004">
    <property type="protein sequence ID" value="TWT67070.1"/>
    <property type="molecule type" value="Genomic_DNA"/>
</dbReference>
<evidence type="ECO:0000256" key="1">
    <source>
        <dbReference type="SAM" id="Phobius"/>
    </source>
</evidence>
<feature type="transmembrane region" description="Helical" evidence="1">
    <location>
        <begin position="6"/>
        <end position="24"/>
    </location>
</feature>
<keyword evidence="1" id="KW-1133">Transmembrane helix</keyword>
<evidence type="ECO:0000259" key="2">
    <source>
        <dbReference type="Pfam" id="PF00892"/>
    </source>
</evidence>
<protein>
    <submittedName>
        <fullName evidence="3">EamA-like transporter family protein</fullName>
    </submittedName>
</protein>
<dbReference type="InterPro" id="IPR000620">
    <property type="entry name" value="EamA_dom"/>
</dbReference>
<feature type="domain" description="EamA" evidence="2">
    <location>
        <begin position="8"/>
        <end position="136"/>
    </location>
</feature>
<dbReference type="Pfam" id="PF00892">
    <property type="entry name" value="EamA"/>
    <property type="match status" value="1"/>
</dbReference>
<feature type="transmembrane region" description="Helical" evidence="1">
    <location>
        <begin position="36"/>
        <end position="54"/>
    </location>
</feature>
<dbReference type="GO" id="GO:0016020">
    <property type="term" value="C:membrane"/>
    <property type="evidence" value="ECO:0007669"/>
    <property type="project" value="InterPro"/>
</dbReference>
<feature type="transmembrane region" description="Helical" evidence="1">
    <location>
        <begin position="274"/>
        <end position="294"/>
    </location>
</feature>
<evidence type="ECO:0000313" key="4">
    <source>
        <dbReference type="Proteomes" id="UP000318053"/>
    </source>
</evidence>
<dbReference type="SUPFAM" id="SSF103481">
    <property type="entry name" value="Multidrug resistance efflux transporter EmrE"/>
    <property type="match status" value="1"/>
</dbReference>
<feature type="transmembrane region" description="Helical" evidence="1">
    <location>
        <begin position="147"/>
        <end position="168"/>
    </location>
</feature>
<dbReference type="Proteomes" id="UP000318053">
    <property type="component" value="Unassembled WGS sequence"/>
</dbReference>
<accession>A0A5C5XVY8</accession>
<gene>
    <name evidence="3" type="ORF">CA85_19160</name>
</gene>